<keyword evidence="4 7" id="KW-0808">Transferase</keyword>
<dbReference type="OrthoDB" id="9801955at2"/>
<dbReference type="STRING" id="112903.SAMN04490178_104188"/>
<protein>
    <submittedName>
        <fullName evidence="7">KDO2-lipid IV(A) lauroyltransferase</fullName>
    </submittedName>
</protein>
<dbReference type="GO" id="GO:0016746">
    <property type="term" value="F:acyltransferase activity"/>
    <property type="evidence" value="ECO:0007669"/>
    <property type="project" value="UniProtKB-KW"/>
</dbReference>
<dbReference type="CDD" id="cd07984">
    <property type="entry name" value="LPLAT_LABLAT-like"/>
    <property type="match status" value="1"/>
</dbReference>
<sequence length="321" mass="36350">MASNWQYHMFKSMSRLISSLPYSWVLLIGKCLGRLYYHVAGRQRKRALQQICEGMSLTVAEGEQIIKSLFTKIGQTFLEIMYTPVLTPQNFERYITLENRHYMDEALAQGHGVVILTAHVGNWEWLGAGLALTGWPITSVIKRQPNDQHTRLLNEYREMVGMEIFARGTTELVAAAKAMKKGKALGFLADQDAGRSGIFVEFFGKTASTPPGPAVFAKRFKAPVVPCFAVRKKEGGHRLLIYEPMYYQDTGNEAEDIKNFTIRMTNMLEDVIRTYPDEWLWFQKRWTTQPENPAVDSLQAMTATVAAGKADNRREGGGRLD</sequence>
<keyword evidence="5" id="KW-0472">Membrane</keyword>
<dbReference type="AlphaFoldDB" id="A0A1H8S3T8"/>
<evidence type="ECO:0000313" key="8">
    <source>
        <dbReference type="Proteomes" id="UP000198847"/>
    </source>
</evidence>
<dbReference type="InterPro" id="IPR004960">
    <property type="entry name" value="LipA_acyltrans"/>
</dbReference>
<evidence type="ECO:0000256" key="1">
    <source>
        <dbReference type="ARBA" id="ARBA00004533"/>
    </source>
</evidence>
<keyword evidence="6" id="KW-0012">Acyltransferase</keyword>
<reference evidence="7 8" key="1">
    <citation type="submission" date="2016-10" db="EMBL/GenBank/DDBJ databases">
        <authorList>
            <person name="de Groot N.N."/>
        </authorList>
    </citation>
    <scope>NUCLEOTIDE SEQUENCE [LARGE SCALE GENOMIC DNA]</scope>
    <source>
        <strain evidence="7 8">DSM 13305</strain>
    </source>
</reference>
<dbReference type="PANTHER" id="PTHR30606:SF10">
    <property type="entry name" value="PHOSPHATIDYLINOSITOL MANNOSIDE ACYLTRANSFERASE"/>
    <property type="match status" value="1"/>
</dbReference>
<evidence type="ECO:0000256" key="6">
    <source>
        <dbReference type="ARBA" id="ARBA00023315"/>
    </source>
</evidence>
<accession>A0A1H8S3T8</accession>
<dbReference type="GO" id="GO:0005886">
    <property type="term" value="C:plasma membrane"/>
    <property type="evidence" value="ECO:0007669"/>
    <property type="project" value="UniProtKB-SubCell"/>
</dbReference>
<evidence type="ECO:0000256" key="2">
    <source>
        <dbReference type="ARBA" id="ARBA00022475"/>
    </source>
</evidence>
<evidence type="ECO:0000256" key="4">
    <source>
        <dbReference type="ARBA" id="ARBA00022679"/>
    </source>
</evidence>
<dbReference type="PIRSF" id="PIRSF026649">
    <property type="entry name" value="MsbB"/>
    <property type="match status" value="1"/>
</dbReference>
<evidence type="ECO:0000313" key="7">
    <source>
        <dbReference type="EMBL" id="SEO73361.1"/>
    </source>
</evidence>
<organism evidence="7 8">
    <name type="scientific">Propionispora vibrioides</name>
    <dbReference type="NCBI Taxonomy" id="112903"/>
    <lineage>
        <taxon>Bacteria</taxon>
        <taxon>Bacillati</taxon>
        <taxon>Bacillota</taxon>
        <taxon>Negativicutes</taxon>
        <taxon>Selenomonadales</taxon>
        <taxon>Sporomusaceae</taxon>
        <taxon>Propionispora</taxon>
    </lineage>
</organism>
<proteinExistence type="predicted"/>
<dbReference type="Pfam" id="PF03279">
    <property type="entry name" value="Lip_A_acyltrans"/>
    <property type="match status" value="1"/>
</dbReference>
<dbReference type="GO" id="GO:0009247">
    <property type="term" value="P:glycolipid biosynthetic process"/>
    <property type="evidence" value="ECO:0007669"/>
    <property type="project" value="UniProtKB-ARBA"/>
</dbReference>
<name>A0A1H8S3T8_9FIRM</name>
<gene>
    <name evidence="7" type="ORF">SAMN04490178_104188</name>
</gene>
<comment type="subcellular location">
    <subcellularLocation>
        <location evidence="1">Cell inner membrane</location>
    </subcellularLocation>
</comment>
<evidence type="ECO:0000256" key="5">
    <source>
        <dbReference type="ARBA" id="ARBA00023136"/>
    </source>
</evidence>
<keyword evidence="8" id="KW-1185">Reference proteome</keyword>
<keyword evidence="2" id="KW-1003">Cell membrane</keyword>
<evidence type="ECO:0000256" key="3">
    <source>
        <dbReference type="ARBA" id="ARBA00022519"/>
    </source>
</evidence>
<dbReference type="RefSeq" id="WP_091744589.1">
    <property type="nucleotide sequence ID" value="NZ_FODY01000004.1"/>
</dbReference>
<dbReference type="Proteomes" id="UP000198847">
    <property type="component" value="Unassembled WGS sequence"/>
</dbReference>
<dbReference type="EMBL" id="FODY01000004">
    <property type="protein sequence ID" value="SEO73361.1"/>
    <property type="molecule type" value="Genomic_DNA"/>
</dbReference>
<dbReference type="PANTHER" id="PTHR30606">
    <property type="entry name" value="LIPID A BIOSYNTHESIS LAUROYL ACYLTRANSFERASE"/>
    <property type="match status" value="1"/>
</dbReference>
<keyword evidence="3" id="KW-0997">Cell inner membrane</keyword>